<dbReference type="InterPro" id="IPR051694">
    <property type="entry name" value="Immunoregulatory_rcpt-like"/>
</dbReference>
<dbReference type="Proteomes" id="UP000565441">
    <property type="component" value="Unassembled WGS sequence"/>
</dbReference>
<reference evidence="8 9" key="1">
    <citation type="journal article" date="2020" name="ISME J.">
        <title>Uncovering the hidden diversity of litter-decomposition mechanisms in mushroom-forming fungi.</title>
        <authorList>
            <person name="Floudas D."/>
            <person name="Bentzer J."/>
            <person name="Ahren D."/>
            <person name="Johansson T."/>
            <person name="Persson P."/>
            <person name="Tunlid A."/>
        </authorList>
    </citation>
    <scope>NUCLEOTIDE SEQUENCE [LARGE SCALE GENOMIC DNA]</scope>
    <source>
        <strain evidence="8 9">CBS 661.87</strain>
    </source>
</reference>
<evidence type="ECO:0000256" key="3">
    <source>
        <dbReference type="ARBA" id="ARBA00022989"/>
    </source>
</evidence>
<accession>A0A8H5GR52</accession>
<evidence type="ECO:0000256" key="6">
    <source>
        <dbReference type="SAM" id="Phobius"/>
    </source>
</evidence>
<keyword evidence="3 6" id="KW-1133">Transmembrane helix</keyword>
<dbReference type="Gene3D" id="2.60.120.260">
    <property type="entry name" value="Galactose-binding domain-like"/>
    <property type="match status" value="1"/>
</dbReference>
<evidence type="ECO:0000313" key="9">
    <source>
        <dbReference type="Proteomes" id="UP000565441"/>
    </source>
</evidence>
<dbReference type="GO" id="GO:0071944">
    <property type="term" value="C:cell periphery"/>
    <property type="evidence" value="ECO:0007669"/>
    <property type="project" value="UniProtKB-ARBA"/>
</dbReference>
<dbReference type="EMBL" id="JAACJP010000054">
    <property type="protein sequence ID" value="KAF5369706.1"/>
    <property type="molecule type" value="Genomic_DNA"/>
</dbReference>
<dbReference type="GO" id="GO:0016020">
    <property type="term" value="C:membrane"/>
    <property type="evidence" value="ECO:0007669"/>
    <property type="project" value="UniProtKB-SubCell"/>
</dbReference>
<keyword evidence="4 6" id="KW-0472">Membrane</keyword>
<comment type="caution">
    <text evidence="8">The sequence shown here is derived from an EMBL/GenBank/DDBJ whole genome shotgun (WGS) entry which is preliminary data.</text>
</comment>
<feature type="chain" id="PRO_5034970312" evidence="7">
    <location>
        <begin position="20"/>
        <end position="434"/>
    </location>
</feature>
<feature type="transmembrane region" description="Helical" evidence="6">
    <location>
        <begin position="209"/>
        <end position="233"/>
    </location>
</feature>
<comment type="subcellular location">
    <subcellularLocation>
        <location evidence="1">Membrane</location>
        <topology evidence="1">Single-pass membrane protein</topology>
    </subcellularLocation>
</comment>
<feature type="region of interest" description="Disordered" evidence="5">
    <location>
        <begin position="159"/>
        <end position="206"/>
    </location>
</feature>
<evidence type="ECO:0000256" key="4">
    <source>
        <dbReference type="ARBA" id="ARBA00023136"/>
    </source>
</evidence>
<dbReference type="PANTHER" id="PTHR15549">
    <property type="entry name" value="PAIRED IMMUNOGLOBULIN-LIKE TYPE 2 RECEPTOR"/>
    <property type="match status" value="1"/>
</dbReference>
<dbReference type="AlphaFoldDB" id="A0A8H5GR52"/>
<feature type="region of interest" description="Disordered" evidence="5">
    <location>
        <begin position="350"/>
        <end position="434"/>
    </location>
</feature>
<dbReference type="OrthoDB" id="3234968at2759"/>
<name>A0A8H5GR52_9AGAR</name>
<evidence type="ECO:0000256" key="1">
    <source>
        <dbReference type="ARBA" id="ARBA00004167"/>
    </source>
</evidence>
<proteinExistence type="predicted"/>
<evidence type="ECO:0000256" key="2">
    <source>
        <dbReference type="ARBA" id="ARBA00022692"/>
    </source>
</evidence>
<sequence length="434" mass="45425">MFLHLVLFLSILWLKLVHCRHNVTIDDLDPSIVYNPRASWVLSSQSSLNVGGAHMLTQDMSATATFTFTGVAIYFMSPLWPYTVNTAVSLDSGPPILLDLVDHSIPNVGEGPETVQSHVIWGAAGLPNTQHRLVISVGAGQPFAIVDSLIYTALDPEDLTTSSSPSSPTPGPSSTSSSQSSATSTSSTTTSDAATTTSSTTPEDSSSHVLPIVLGTIFGALAVLIIAAGIWFCKRRRRRPTSEAWTVAGIPYTGSHTAPPMSMAPDGGGLNGGNDYAYTGLHQPYDNNWRSQDYGTATIGPIPGAMAPATAAALAHPYASATPVSDGDKEGGGDAWQGTTAQIAARYMRSPNRYQPNTLSTITETSTPPLGGGTPLAHSPSSYPGDLGNDTSAHGDSASTERGPSLLMSENRGPPFSVLGADKRVPPHPPAYQR</sequence>
<protein>
    <submittedName>
        <fullName evidence="8">Uncharacterized protein</fullName>
    </submittedName>
</protein>
<keyword evidence="9" id="KW-1185">Reference proteome</keyword>
<feature type="compositionally biased region" description="Polar residues" evidence="5">
    <location>
        <begin position="389"/>
        <end position="402"/>
    </location>
</feature>
<evidence type="ECO:0000256" key="7">
    <source>
        <dbReference type="SAM" id="SignalP"/>
    </source>
</evidence>
<evidence type="ECO:0000256" key="5">
    <source>
        <dbReference type="SAM" id="MobiDB-lite"/>
    </source>
</evidence>
<feature type="compositionally biased region" description="Polar residues" evidence="5">
    <location>
        <begin position="352"/>
        <end position="368"/>
    </location>
</feature>
<gene>
    <name evidence="8" type="ORF">D9615_010177</name>
</gene>
<keyword evidence="2 6" id="KW-0812">Transmembrane</keyword>
<feature type="signal peptide" evidence="7">
    <location>
        <begin position="1"/>
        <end position="19"/>
    </location>
</feature>
<organism evidence="8 9">
    <name type="scientific">Tricholomella constricta</name>
    <dbReference type="NCBI Taxonomy" id="117010"/>
    <lineage>
        <taxon>Eukaryota</taxon>
        <taxon>Fungi</taxon>
        <taxon>Dikarya</taxon>
        <taxon>Basidiomycota</taxon>
        <taxon>Agaricomycotina</taxon>
        <taxon>Agaricomycetes</taxon>
        <taxon>Agaricomycetidae</taxon>
        <taxon>Agaricales</taxon>
        <taxon>Tricholomatineae</taxon>
        <taxon>Lyophyllaceae</taxon>
        <taxon>Tricholomella</taxon>
    </lineage>
</organism>
<evidence type="ECO:0000313" key="8">
    <source>
        <dbReference type="EMBL" id="KAF5369706.1"/>
    </source>
</evidence>
<keyword evidence="7" id="KW-0732">Signal</keyword>
<dbReference type="PANTHER" id="PTHR15549:SF30">
    <property type="entry name" value="MID2 DOMAIN-CONTAINING PROTEIN"/>
    <property type="match status" value="1"/>
</dbReference>
<feature type="compositionally biased region" description="Low complexity" evidence="5">
    <location>
        <begin position="160"/>
        <end position="204"/>
    </location>
</feature>